<feature type="signal peptide" evidence="1">
    <location>
        <begin position="1"/>
        <end position="34"/>
    </location>
</feature>
<dbReference type="InterPro" id="IPR036366">
    <property type="entry name" value="PGBDSf"/>
</dbReference>
<reference evidence="4" key="1">
    <citation type="journal article" date="2019" name="Int. J. Syst. Evol. Microbiol.">
        <title>The Global Catalogue of Microorganisms (GCM) 10K type strain sequencing project: providing services to taxonomists for standard genome sequencing and annotation.</title>
        <authorList>
            <consortium name="The Broad Institute Genomics Platform"/>
            <consortium name="The Broad Institute Genome Sequencing Center for Infectious Disease"/>
            <person name="Wu L."/>
            <person name="Ma J."/>
        </authorList>
    </citation>
    <scope>NUCLEOTIDE SEQUENCE [LARGE SCALE GENOMIC DNA]</scope>
    <source>
        <strain evidence="4">JCM 17687</strain>
    </source>
</reference>
<accession>A0ABP9JGM5</accession>
<keyword evidence="1" id="KW-0732">Signal</keyword>
<dbReference type="EMBL" id="BAABIW010000016">
    <property type="protein sequence ID" value="GAA5029382.1"/>
    <property type="molecule type" value="Genomic_DNA"/>
</dbReference>
<evidence type="ECO:0000313" key="3">
    <source>
        <dbReference type="EMBL" id="GAA5029382.1"/>
    </source>
</evidence>
<feature type="chain" id="PRO_5045160123" description="ARB-07466-like C-terminal domain-containing protein" evidence="1">
    <location>
        <begin position="35"/>
        <end position="328"/>
    </location>
</feature>
<dbReference type="InterPro" id="IPR006311">
    <property type="entry name" value="TAT_signal"/>
</dbReference>
<protein>
    <recommendedName>
        <fullName evidence="2">ARB-07466-like C-terminal domain-containing protein</fullName>
    </recommendedName>
</protein>
<keyword evidence="4" id="KW-1185">Reference proteome</keyword>
<dbReference type="Gene3D" id="1.10.101.10">
    <property type="entry name" value="PGBD-like superfamily/PGBD"/>
    <property type="match status" value="1"/>
</dbReference>
<dbReference type="PROSITE" id="PS51318">
    <property type="entry name" value="TAT"/>
    <property type="match status" value="1"/>
</dbReference>
<organism evidence="3 4">
    <name type="scientific">Terrabacter aeriphilus</name>
    <dbReference type="NCBI Taxonomy" id="515662"/>
    <lineage>
        <taxon>Bacteria</taxon>
        <taxon>Bacillati</taxon>
        <taxon>Actinomycetota</taxon>
        <taxon>Actinomycetes</taxon>
        <taxon>Micrococcales</taxon>
        <taxon>Intrasporangiaceae</taxon>
        <taxon>Terrabacter</taxon>
    </lineage>
</organism>
<gene>
    <name evidence="3" type="ORF">GCM10023258_25790</name>
</gene>
<dbReference type="Pfam" id="PF26571">
    <property type="entry name" value="VldE"/>
    <property type="match status" value="1"/>
</dbReference>
<proteinExistence type="predicted"/>
<dbReference type="InterPro" id="IPR036365">
    <property type="entry name" value="PGBD-like_sf"/>
</dbReference>
<dbReference type="SUPFAM" id="SSF47090">
    <property type="entry name" value="PGBD-like"/>
    <property type="match status" value="1"/>
</dbReference>
<comment type="caution">
    <text evidence="3">The sequence shown here is derived from an EMBL/GenBank/DDBJ whole genome shotgun (WGS) entry which is preliminary data.</text>
</comment>
<evidence type="ECO:0000256" key="1">
    <source>
        <dbReference type="SAM" id="SignalP"/>
    </source>
</evidence>
<name>A0ABP9JGM5_9MICO</name>
<evidence type="ECO:0000313" key="4">
    <source>
        <dbReference type="Proteomes" id="UP001500427"/>
    </source>
</evidence>
<feature type="domain" description="ARB-07466-like C-terminal" evidence="2">
    <location>
        <begin position="90"/>
        <end position="177"/>
    </location>
</feature>
<sequence length="328" mass="34901">MSTLLIRRRLRAAGLVLSALASLAIVTAAPPAQAGGNAPVPPTPTGLPVAVEGLSPYVPATGCDLRTRAGSAKLGNLIRATYGATYGLARTCTSATSPSSEHFDGRSVDTFFNVRNTTERANASALLTWMLKTDAAGNRYANARRLGVMYVIWNNQIWSSYRSAEGWRPYNGCATTTSTGYDTACHRNHIHISLSWEGALGRTSFWSKQVAPVDWGPCRPADLNWSAGDAAPNPRRCASYPTVKAPAGASALLREMVPRSGMVLRPGMSGPAVMTLQKAIGIPATGSFSSTTKSRLISWQQARHVPAYGIAYPSTWRALLAAHGMKPA</sequence>
<evidence type="ECO:0000259" key="2">
    <source>
        <dbReference type="Pfam" id="PF26571"/>
    </source>
</evidence>
<dbReference type="Proteomes" id="UP001500427">
    <property type="component" value="Unassembled WGS sequence"/>
</dbReference>
<dbReference type="RefSeq" id="WP_345507893.1">
    <property type="nucleotide sequence ID" value="NZ_BAABIW010000016.1"/>
</dbReference>
<dbReference type="InterPro" id="IPR058593">
    <property type="entry name" value="ARB_07466-like_C"/>
</dbReference>